<dbReference type="InterPro" id="IPR036390">
    <property type="entry name" value="WH_DNA-bd_sf"/>
</dbReference>
<evidence type="ECO:0000313" key="2">
    <source>
        <dbReference type="EMBL" id="TCS67420.1"/>
    </source>
</evidence>
<organism evidence="2 3">
    <name type="scientific">Primorskyibacter sedentarius</name>
    <dbReference type="NCBI Taxonomy" id="745311"/>
    <lineage>
        <taxon>Bacteria</taxon>
        <taxon>Pseudomonadati</taxon>
        <taxon>Pseudomonadota</taxon>
        <taxon>Alphaproteobacteria</taxon>
        <taxon>Rhodobacterales</taxon>
        <taxon>Roseobacteraceae</taxon>
        <taxon>Primorskyibacter</taxon>
    </lineage>
</organism>
<dbReference type="SUPFAM" id="SSF46785">
    <property type="entry name" value="Winged helix' DNA-binding domain"/>
    <property type="match status" value="1"/>
</dbReference>
<sequence length="127" mass="14953">MRIAQIDSFESFYQTLSEHGLRPGEFSVLWLLYETPGIRQGALARHLRIKRPHMTKMIQNFEERGLVTRTVPDSDRRGMELRLTAKGHKFVEERQEAFFNFADSELDRLDPEEAQQLITLLRKFLGF</sequence>
<dbReference type="InterPro" id="IPR000835">
    <property type="entry name" value="HTH_MarR-typ"/>
</dbReference>
<dbReference type="PRINTS" id="PR00598">
    <property type="entry name" value="HTHMARR"/>
</dbReference>
<dbReference type="GO" id="GO:0006950">
    <property type="term" value="P:response to stress"/>
    <property type="evidence" value="ECO:0007669"/>
    <property type="project" value="TreeGrafter"/>
</dbReference>
<dbReference type="SMART" id="SM00347">
    <property type="entry name" value="HTH_MARR"/>
    <property type="match status" value="1"/>
</dbReference>
<comment type="caution">
    <text evidence="2">The sequence shown here is derived from an EMBL/GenBank/DDBJ whole genome shotgun (WGS) entry which is preliminary data.</text>
</comment>
<keyword evidence="3" id="KW-1185">Reference proteome</keyword>
<feature type="domain" description="HTH marR-type" evidence="1">
    <location>
        <begin position="1"/>
        <end position="126"/>
    </location>
</feature>
<evidence type="ECO:0000259" key="1">
    <source>
        <dbReference type="PROSITE" id="PS50995"/>
    </source>
</evidence>
<dbReference type="RefSeq" id="WP_243651808.1">
    <property type="nucleotide sequence ID" value="NZ_CBDUOC010000007.1"/>
</dbReference>
<dbReference type="Gene3D" id="1.10.10.10">
    <property type="entry name" value="Winged helix-like DNA-binding domain superfamily/Winged helix DNA-binding domain"/>
    <property type="match status" value="1"/>
</dbReference>
<gene>
    <name evidence="2" type="ORF">EDD52_101521</name>
</gene>
<dbReference type="PROSITE" id="PS50995">
    <property type="entry name" value="HTH_MARR_2"/>
    <property type="match status" value="1"/>
</dbReference>
<dbReference type="Pfam" id="PF01047">
    <property type="entry name" value="MarR"/>
    <property type="match status" value="1"/>
</dbReference>
<dbReference type="PANTHER" id="PTHR33164:SF43">
    <property type="entry name" value="HTH-TYPE TRANSCRIPTIONAL REPRESSOR YETL"/>
    <property type="match status" value="1"/>
</dbReference>
<evidence type="ECO:0000313" key="3">
    <source>
        <dbReference type="Proteomes" id="UP000295696"/>
    </source>
</evidence>
<dbReference type="GO" id="GO:0003700">
    <property type="term" value="F:DNA-binding transcription factor activity"/>
    <property type="evidence" value="ECO:0007669"/>
    <property type="project" value="InterPro"/>
</dbReference>
<dbReference type="EMBL" id="SLZU01000001">
    <property type="protein sequence ID" value="TCS67420.1"/>
    <property type="molecule type" value="Genomic_DNA"/>
</dbReference>
<protein>
    <submittedName>
        <fullName evidence="2">MarR family transcriptional regulator</fullName>
    </submittedName>
</protein>
<dbReference type="InterPro" id="IPR039422">
    <property type="entry name" value="MarR/SlyA-like"/>
</dbReference>
<proteinExistence type="predicted"/>
<accession>A0A4V2UPU8</accession>
<dbReference type="Proteomes" id="UP000295696">
    <property type="component" value="Unassembled WGS sequence"/>
</dbReference>
<dbReference type="InterPro" id="IPR036388">
    <property type="entry name" value="WH-like_DNA-bd_sf"/>
</dbReference>
<reference evidence="2 3" key="1">
    <citation type="submission" date="2019-03" db="EMBL/GenBank/DDBJ databases">
        <title>Genomic Encyclopedia of Type Strains, Phase IV (KMG-IV): sequencing the most valuable type-strain genomes for metagenomic binning, comparative biology and taxonomic classification.</title>
        <authorList>
            <person name="Goeker M."/>
        </authorList>
    </citation>
    <scope>NUCLEOTIDE SEQUENCE [LARGE SCALE GENOMIC DNA]</scope>
    <source>
        <strain evidence="2 3">DSM 104836</strain>
    </source>
</reference>
<name>A0A4V2UPU8_9RHOB</name>
<dbReference type="PANTHER" id="PTHR33164">
    <property type="entry name" value="TRANSCRIPTIONAL REGULATOR, MARR FAMILY"/>
    <property type="match status" value="1"/>
</dbReference>
<dbReference type="AlphaFoldDB" id="A0A4V2UPU8"/>